<dbReference type="InterPro" id="IPR000073">
    <property type="entry name" value="AB_hydrolase_1"/>
</dbReference>
<name>A0ABP4A673_9PSEU</name>
<evidence type="ECO:0000259" key="1">
    <source>
        <dbReference type="Pfam" id="PF12697"/>
    </source>
</evidence>
<protein>
    <submittedName>
        <fullName evidence="2">Alpha/beta hydrolase</fullName>
    </submittedName>
</protein>
<keyword evidence="3" id="KW-1185">Reference proteome</keyword>
<dbReference type="Gene3D" id="3.40.50.1820">
    <property type="entry name" value="alpha/beta hydrolase"/>
    <property type="match status" value="1"/>
</dbReference>
<dbReference type="InterPro" id="IPR029058">
    <property type="entry name" value="AB_hydrolase_fold"/>
</dbReference>
<dbReference type="Pfam" id="PF12697">
    <property type="entry name" value="Abhydrolase_6"/>
    <property type="match status" value="1"/>
</dbReference>
<dbReference type="Proteomes" id="UP001499967">
    <property type="component" value="Unassembled WGS sequence"/>
</dbReference>
<sequence>MSVPGTGPQATRIPMGSGEINLFRQGSGRPTLVLHAAGGAGAWNPYLERLSQHADVLAPDHPGFGQSDELPEIETVPQIAQHYVRLLDALGLERIDLVAASFGGWIAAELAATAPERVERLVLMAPAGLRVPGADPADLFTMSPEQVVRALFLDRSIADAALAAPPSEEAALQAARDGAAFARFARDPFLHDPELPGRLPSIAARTLVLAAEVDEIIPRAHSEAYAAAIEGAELRVVPGCGHALYQELPDRVADEVIGFLATSEAPARG</sequence>
<accession>A0ABP4A673</accession>
<evidence type="ECO:0000313" key="3">
    <source>
        <dbReference type="Proteomes" id="UP001499967"/>
    </source>
</evidence>
<dbReference type="InterPro" id="IPR050471">
    <property type="entry name" value="AB_hydrolase"/>
</dbReference>
<keyword evidence="2" id="KW-0378">Hydrolase</keyword>
<dbReference type="RefSeq" id="WP_343940996.1">
    <property type="nucleotide sequence ID" value="NZ_BAAAHP010000055.1"/>
</dbReference>
<gene>
    <name evidence="2" type="ORF">GCM10009559_19910</name>
</gene>
<organism evidence="2 3">
    <name type="scientific">Pseudonocardia zijingensis</name>
    <dbReference type="NCBI Taxonomy" id="153376"/>
    <lineage>
        <taxon>Bacteria</taxon>
        <taxon>Bacillati</taxon>
        <taxon>Actinomycetota</taxon>
        <taxon>Actinomycetes</taxon>
        <taxon>Pseudonocardiales</taxon>
        <taxon>Pseudonocardiaceae</taxon>
        <taxon>Pseudonocardia</taxon>
    </lineage>
</organism>
<evidence type="ECO:0000313" key="2">
    <source>
        <dbReference type="EMBL" id="GAA0931625.1"/>
    </source>
</evidence>
<feature type="domain" description="AB hydrolase-1" evidence="1">
    <location>
        <begin position="33"/>
        <end position="254"/>
    </location>
</feature>
<reference evidence="3" key="1">
    <citation type="journal article" date="2019" name="Int. J. Syst. Evol. Microbiol.">
        <title>The Global Catalogue of Microorganisms (GCM) 10K type strain sequencing project: providing services to taxonomists for standard genome sequencing and annotation.</title>
        <authorList>
            <consortium name="The Broad Institute Genomics Platform"/>
            <consortium name="The Broad Institute Genome Sequencing Center for Infectious Disease"/>
            <person name="Wu L."/>
            <person name="Ma J."/>
        </authorList>
    </citation>
    <scope>NUCLEOTIDE SEQUENCE [LARGE SCALE GENOMIC DNA]</scope>
    <source>
        <strain evidence="3">JCM 11117</strain>
    </source>
</reference>
<comment type="caution">
    <text evidence="2">The sequence shown here is derived from an EMBL/GenBank/DDBJ whole genome shotgun (WGS) entry which is preliminary data.</text>
</comment>
<dbReference type="GO" id="GO:0016787">
    <property type="term" value="F:hydrolase activity"/>
    <property type="evidence" value="ECO:0007669"/>
    <property type="project" value="UniProtKB-KW"/>
</dbReference>
<dbReference type="PRINTS" id="PR00111">
    <property type="entry name" value="ABHYDROLASE"/>
</dbReference>
<dbReference type="EMBL" id="BAAAHP010000055">
    <property type="protein sequence ID" value="GAA0931625.1"/>
    <property type="molecule type" value="Genomic_DNA"/>
</dbReference>
<dbReference type="PANTHER" id="PTHR43433:SF5">
    <property type="entry name" value="AB HYDROLASE-1 DOMAIN-CONTAINING PROTEIN"/>
    <property type="match status" value="1"/>
</dbReference>
<proteinExistence type="predicted"/>
<dbReference type="SUPFAM" id="SSF53474">
    <property type="entry name" value="alpha/beta-Hydrolases"/>
    <property type="match status" value="1"/>
</dbReference>
<dbReference type="PANTHER" id="PTHR43433">
    <property type="entry name" value="HYDROLASE, ALPHA/BETA FOLD FAMILY PROTEIN"/>
    <property type="match status" value="1"/>
</dbReference>